<name>A0ABT8T187_9HYPH</name>
<evidence type="ECO:0000313" key="2">
    <source>
        <dbReference type="Proteomes" id="UP001169006"/>
    </source>
</evidence>
<reference evidence="1" key="2">
    <citation type="submission" date="2023-07" db="EMBL/GenBank/DDBJ databases">
        <authorList>
            <person name="Sun H."/>
        </authorList>
    </citation>
    <scope>NUCLEOTIDE SEQUENCE</scope>
    <source>
        <strain evidence="1">05753</strain>
    </source>
</reference>
<dbReference type="Gene3D" id="6.10.250.730">
    <property type="match status" value="1"/>
</dbReference>
<protein>
    <submittedName>
        <fullName evidence="1">DUF982 domain-containing protein</fullName>
    </submittedName>
</protein>
<comment type="caution">
    <text evidence="1">The sequence shown here is derived from an EMBL/GenBank/DDBJ whole genome shotgun (WGS) entry which is preliminary data.</text>
</comment>
<proteinExistence type="predicted"/>
<evidence type="ECO:0000313" key="1">
    <source>
        <dbReference type="EMBL" id="MDO1584401.1"/>
    </source>
</evidence>
<reference evidence="1" key="1">
    <citation type="journal article" date="2015" name="Int. J. Syst. Evol. Microbiol.">
        <title>Rhizobium oryzicola sp. nov., potential plant-growth-promoting endophytic bacteria isolated from rice roots.</title>
        <authorList>
            <person name="Zhang X.X."/>
            <person name="Gao J.S."/>
            <person name="Cao Y.H."/>
            <person name="Sheirdil R.A."/>
            <person name="Wang X.C."/>
            <person name="Zhang L."/>
        </authorList>
    </citation>
    <scope>NUCLEOTIDE SEQUENCE</scope>
    <source>
        <strain evidence="1">05753</strain>
    </source>
</reference>
<sequence>MERHPWRDPVKVGTFAVTGPKEALDFLDHRWPRIKGPRFVQAHHTCLAAHDGRVAPEEARACFEEALHEAQIH</sequence>
<dbReference type="Pfam" id="PF06169">
    <property type="entry name" value="DUF982"/>
    <property type="match status" value="1"/>
</dbReference>
<keyword evidence="2" id="KW-1185">Reference proteome</keyword>
<accession>A0ABT8T187</accession>
<gene>
    <name evidence="1" type="ORF">Q2T52_20125</name>
</gene>
<dbReference type="InterPro" id="IPR010385">
    <property type="entry name" value="DUF982"/>
</dbReference>
<organism evidence="1 2">
    <name type="scientific">Rhizobium oryzicola</name>
    <dbReference type="NCBI Taxonomy" id="1232668"/>
    <lineage>
        <taxon>Bacteria</taxon>
        <taxon>Pseudomonadati</taxon>
        <taxon>Pseudomonadota</taxon>
        <taxon>Alphaproteobacteria</taxon>
        <taxon>Hyphomicrobiales</taxon>
        <taxon>Rhizobiaceae</taxon>
        <taxon>Rhizobium/Agrobacterium group</taxon>
        <taxon>Rhizobium</taxon>
    </lineage>
</organism>
<dbReference type="Proteomes" id="UP001169006">
    <property type="component" value="Unassembled WGS sequence"/>
</dbReference>
<dbReference type="RefSeq" id="WP_302078639.1">
    <property type="nucleotide sequence ID" value="NZ_JAUKWQ010000008.1"/>
</dbReference>
<dbReference type="EMBL" id="JAUKWQ010000008">
    <property type="protein sequence ID" value="MDO1584401.1"/>
    <property type="molecule type" value="Genomic_DNA"/>
</dbReference>